<organism evidence="3 4">
    <name type="scientific">Phycicoccus endophyticus</name>
    <dbReference type="NCBI Taxonomy" id="1690220"/>
    <lineage>
        <taxon>Bacteria</taxon>
        <taxon>Bacillati</taxon>
        <taxon>Actinomycetota</taxon>
        <taxon>Actinomycetes</taxon>
        <taxon>Micrococcales</taxon>
        <taxon>Intrasporangiaceae</taxon>
        <taxon>Phycicoccus</taxon>
    </lineage>
</organism>
<feature type="domain" description="Amidohydrolase-related" evidence="2">
    <location>
        <begin position="6"/>
        <end position="287"/>
    </location>
</feature>
<accession>A0A7G9R213</accession>
<dbReference type="AlphaFoldDB" id="A0A7G9R213"/>
<dbReference type="InterPro" id="IPR032466">
    <property type="entry name" value="Metal_Hydrolase"/>
</dbReference>
<evidence type="ECO:0000313" key="3">
    <source>
        <dbReference type="EMBL" id="QNN49638.1"/>
    </source>
</evidence>
<dbReference type="InterPro" id="IPR052350">
    <property type="entry name" value="Metallo-dep_Lactonases"/>
</dbReference>
<sequence length="288" mass="31109">MSTAVVDAHVHVFERADRVARGVDELVPVDRTASVDALGARLRAAGVDGAVLVPLDRHDEPVRRALATSPWAVAAVAVAGEAEQGRAGVDPVQALERRWEGFPFRALRTTWLGDPGRPLEDSPMLPTLRWLARRGLALWSYLPPEQAPLLEPLGALVPDLAVVLNHLGFAPSGMWVDAHGRPRFDGALAPAEVERVEGLARHPRTHLMFSGHYALSAQDHPYPDLAETSQRLVAAFGADRTLWASDWPWVDAVPGYTATLDVLEACLPGITPGERADILGGTVTRLLT</sequence>
<dbReference type="Pfam" id="PF04909">
    <property type="entry name" value="Amidohydro_2"/>
    <property type="match status" value="1"/>
</dbReference>
<dbReference type="GO" id="GO:0016787">
    <property type="term" value="F:hydrolase activity"/>
    <property type="evidence" value="ECO:0007669"/>
    <property type="project" value="UniProtKB-KW"/>
</dbReference>
<evidence type="ECO:0000313" key="4">
    <source>
        <dbReference type="Proteomes" id="UP000515976"/>
    </source>
</evidence>
<protein>
    <submittedName>
        <fullName evidence="3">Amidohydrolase family protein</fullName>
    </submittedName>
</protein>
<reference evidence="3 4" key="1">
    <citation type="submission" date="2020-08" db="EMBL/GenBank/DDBJ databases">
        <title>Genome sequence of Phycicoccus endophyticus JCM 31784T.</title>
        <authorList>
            <person name="Hyun D.-W."/>
            <person name="Bae J.-W."/>
        </authorList>
    </citation>
    <scope>NUCLEOTIDE SEQUENCE [LARGE SCALE GENOMIC DNA]</scope>
    <source>
        <strain evidence="3 4">JCM 31784</strain>
    </source>
</reference>
<keyword evidence="3" id="KW-0378">Hydrolase</keyword>
<evidence type="ECO:0000259" key="2">
    <source>
        <dbReference type="Pfam" id="PF04909"/>
    </source>
</evidence>
<dbReference type="Gene3D" id="3.20.20.140">
    <property type="entry name" value="Metal-dependent hydrolases"/>
    <property type="match status" value="1"/>
</dbReference>
<gene>
    <name evidence="3" type="ORF">H9L10_00450</name>
</gene>
<dbReference type="EMBL" id="CP060712">
    <property type="protein sequence ID" value="QNN49638.1"/>
    <property type="molecule type" value="Genomic_DNA"/>
</dbReference>
<name>A0A7G9R213_9MICO</name>
<dbReference type="PANTHER" id="PTHR43569:SF2">
    <property type="entry name" value="AMIDOHYDROLASE-RELATED DOMAIN-CONTAINING PROTEIN"/>
    <property type="match status" value="1"/>
</dbReference>
<keyword evidence="4" id="KW-1185">Reference proteome</keyword>
<comment type="similarity">
    <text evidence="1">Belongs to the metallo-dependent hydrolases superfamily.</text>
</comment>
<dbReference type="PANTHER" id="PTHR43569">
    <property type="entry name" value="AMIDOHYDROLASE"/>
    <property type="match status" value="1"/>
</dbReference>
<dbReference type="KEGG" id="pei:H9L10_00450"/>
<proteinExistence type="inferred from homology"/>
<dbReference type="SUPFAM" id="SSF51556">
    <property type="entry name" value="Metallo-dependent hydrolases"/>
    <property type="match status" value="1"/>
</dbReference>
<dbReference type="InterPro" id="IPR006680">
    <property type="entry name" value="Amidohydro-rel"/>
</dbReference>
<dbReference type="RefSeq" id="WP_166101818.1">
    <property type="nucleotide sequence ID" value="NZ_BMMY01000004.1"/>
</dbReference>
<dbReference type="Proteomes" id="UP000515976">
    <property type="component" value="Chromosome"/>
</dbReference>
<evidence type="ECO:0000256" key="1">
    <source>
        <dbReference type="ARBA" id="ARBA00038310"/>
    </source>
</evidence>